<dbReference type="PANTHER" id="PTHR11014:SF63">
    <property type="entry name" value="METALLOPEPTIDASE, PUTATIVE (AFU_ORTHOLOGUE AFUA_6G09600)-RELATED"/>
    <property type="match status" value="1"/>
</dbReference>
<dbReference type="SUPFAM" id="SSF55031">
    <property type="entry name" value="Bacterial exopeptidase dimerisation domain"/>
    <property type="match status" value="1"/>
</dbReference>
<feature type="domain" description="Peptidase M20 dimerisation" evidence="4">
    <location>
        <begin position="198"/>
        <end position="281"/>
    </location>
</feature>
<dbReference type="KEGG" id="dde:Dde_2667"/>
<evidence type="ECO:0000259" key="4">
    <source>
        <dbReference type="Pfam" id="PF07687"/>
    </source>
</evidence>
<proteinExistence type="inferred from homology"/>
<keyword evidence="3" id="KW-0479">Metal-binding</keyword>
<gene>
    <name evidence="5" type="ordered locus">Dde_2667</name>
</gene>
<dbReference type="AlphaFoldDB" id="Q30XY3"/>
<dbReference type="Gene3D" id="3.40.630.10">
    <property type="entry name" value="Zn peptidases"/>
    <property type="match status" value="1"/>
</dbReference>
<dbReference type="STRING" id="207559.Dde_2667"/>
<evidence type="ECO:0000256" key="2">
    <source>
        <dbReference type="ARBA" id="ARBA00022801"/>
    </source>
</evidence>
<dbReference type="InterPro" id="IPR017439">
    <property type="entry name" value="Amidohydrolase"/>
</dbReference>
<evidence type="ECO:0000256" key="3">
    <source>
        <dbReference type="PIRSR" id="PIRSR005962-1"/>
    </source>
</evidence>
<keyword evidence="6" id="KW-1185">Reference proteome</keyword>
<organism evidence="5 6">
    <name type="scientific">Oleidesulfovibrio alaskensis (strain ATCC BAA-1058 / DSM 17464 / G20)</name>
    <name type="common">Desulfovibrio alaskensis</name>
    <dbReference type="NCBI Taxonomy" id="207559"/>
    <lineage>
        <taxon>Bacteria</taxon>
        <taxon>Pseudomonadati</taxon>
        <taxon>Thermodesulfobacteriota</taxon>
        <taxon>Desulfovibrionia</taxon>
        <taxon>Desulfovibrionales</taxon>
        <taxon>Desulfovibrionaceae</taxon>
        <taxon>Oleidesulfovibrio</taxon>
    </lineage>
</organism>
<name>Q30XY3_OLEA2</name>
<evidence type="ECO:0000313" key="5">
    <source>
        <dbReference type="EMBL" id="ABB39463.1"/>
    </source>
</evidence>
<feature type="binding site" evidence="3">
    <location>
        <position position="108"/>
    </location>
    <ligand>
        <name>Mn(2+)</name>
        <dbReference type="ChEBI" id="CHEBI:29035"/>
        <label>2</label>
    </ligand>
</feature>
<dbReference type="Gene3D" id="3.30.70.360">
    <property type="match status" value="1"/>
</dbReference>
<dbReference type="EMBL" id="CP000112">
    <property type="protein sequence ID" value="ABB39463.1"/>
    <property type="molecule type" value="Genomic_DNA"/>
</dbReference>
<feature type="binding site" evidence="3">
    <location>
        <position position="148"/>
    </location>
    <ligand>
        <name>Mn(2+)</name>
        <dbReference type="ChEBI" id="CHEBI:29035"/>
        <label>2</label>
    </ligand>
</feature>
<dbReference type="PIRSF" id="PIRSF005962">
    <property type="entry name" value="Pept_M20D_amidohydro"/>
    <property type="match status" value="1"/>
</dbReference>
<dbReference type="RefSeq" id="WP_011368496.1">
    <property type="nucleotide sequence ID" value="NC_007519.1"/>
</dbReference>
<dbReference type="InterPro" id="IPR011650">
    <property type="entry name" value="Peptidase_M20_dimer"/>
</dbReference>
<dbReference type="GO" id="GO:0046872">
    <property type="term" value="F:metal ion binding"/>
    <property type="evidence" value="ECO:0007669"/>
    <property type="project" value="UniProtKB-KW"/>
</dbReference>
<dbReference type="CDD" id="cd03886">
    <property type="entry name" value="M20_Acy1"/>
    <property type="match status" value="1"/>
</dbReference>
<dbReference type="NCBIfam" id="TIGR01891">
    <property type="entry name" value="amidohydrolases"/>
    <property type="match status" value="1"/>
</dbReference>
<dbReference type="HOGENOM" id="CLU_023257_0_1_7"/>
<dbReference type="PANTHER" id="PTHR11014">
    <property type="entry name" value="PEPTIDASE M20 FAMILY MEMBER"/>
    <property type="match status" value="1"/>
</dbReference>
<dbReference type="GO" id="GO:0050118">
    <property type="term" value="F:N-acetyldiaminopimelate deacetylase activity"/>
    <property type="evidence" value="ECO:0007669"/>
    <property type="project" value="UniProtKB-EC"/>
</dbReference>
<dbReference type="Pfam" id="PF07687">
    <property type="entry name" value="M20_dimer"/>
    <property type="match status" value="1"/>
</dbReference>
<reference evidence="5 6" key="1">
    <citation type="journal article" date="2011" name="J. Bacteriol.">
        <title>Complete genome sequence and updated annotation of Desulfovibrio alaskensis G20.</title>
        <authorList>
            <person name="Hauser L.J."/>
            <person name="Land M.L."/>
            <person name="Brown S.D."/>
            <person name="Larimer F."/>
            <person name="Keller K.L."/>
            <person name="Rapp-Giles B.J."/>
            <person name="Price M.N."/>
            <person name="Lin M."/>
            <person name="Bruce D.C."/>
            <person name="Detter J.C."/>
            <person name="Tapia R."/>
            <person name="Han C.S."/>
            <person name="Goodwin L.A."/>
            <person name="Cheng J.F."/>
            <person name="Pitluck S."/>
            <person name="Copeland A."/>
            <person name="Lucas S."/>
            <person name="Nolan M."/>
            <person name="Lapidus A.L."/>
            <person name="Palumbo A.V."/>
            <person name="Wall J.D."/>
        </authorList>
    </citation>
    <scope>NUCLEOTIDE SEQUENCE [LARGE SCALE GENOMIC DNA]</scope>
    <source>
        <strain evidence="6">ATCC BAA 1058 / DSM 17464 / G20</strain>
    </source>
</reference>
<dbReference type="SUPFAM" id="SSF53187">
    <property type="entry name" value="Zn-dependent exopeptidases"/>
    <property type="match status" value="1"/>
</dbReference>
<feature type="binding site" evidence="3">
    <location>
        <position position="110"/>
    </location>
    <ligand>
        <name>Mn(2+)</name>
        <dbReference type="ChEBI" id="CHEBI:29035"/>
        <label>2</label>
    </ligand>
</feature>
<keyword evidence="3" id="KW-0464">Manganese</keyword>
<feature type="binding site" evidence="3">
    <location>
        <position position="174"/>
    </location>
    <ligand>
        <name>Mn(2+)</name>
        <dbReference type="ChEBI" id="CHEBI:29035"/>
        <label>2</label>
    </ligand>
</feature>
<sequence length="404" mass="43084">MQHPVHESTIAAQTAAILPQVISWRHDLHRIPEPGQAEEKTARYVSACLESLGITHSTGIAGHGICGIIDTGRPGPTVLLRADMDALPVTELADVPFRSAHDGFMHACGHDCHMAMLLGAAGILRHLADEPHSGMCGAVKLIFQPAEEYPGGAKPMIEAGVMQNPAVDYCLGAHVWPTLPEGTVSACSGPVMAAMDRFDITIRGRGGHAAKPHHCVDALETATQVVSAMQRIISRKVDPLKPALLTVGQFNAGTAFNVIPGEAFISGTLRTFDADIRKQWEPLLRQVTQGVCSSMGATADILFSPGYPAVVNNATVTDIVRQAAAHTDGVICPDRHEQSMGGEDMAYFLQRAPGCFFFIGSGFEGCAPAHNAHFQVHDHILAHGIEIFCRATLRLLLDKPAATA</sequence>
<evidence type="ECO:0000313" key="6">
    <source>
        <dbReference type="Proteomes" id="UP000002710"/>
    </source>
</evidence>
<comment type="similarity">
    <text evidence="1">Belongs to the peptidase M20 family.</text>
</comment>
<evidence type="ECO:0000256" key="1">
    <source>
        <dbReference type="ARBA" id="ARBA00006153"/>
    </source>
</evidence>
<dbReference type="EC" id="3.5.1.47" evidence="5"/>
<dbReference type="eggNOG" id="COG1473">
    <property type="taxonomic scope" value="Bacteria"/>
</dbReference>
<comment type="cofactor">
    <cofactor evidence="3">
        <name>Mn(2+)</name>
        <dbReference type="ChEBI" id="CHEBI:29035"/>
    </cofactor>
    <text evidence="3">The Mn(2+) ion enhances activity.</text>
</comment>
<feature type="binding site" evidence="3">
    <location>
        <position position="370"/>
    </location>
    <ligand>
        <name>Mn(2+)</name>
        <dbReference type="ChEBI" id="CHEBI:29035"/>
        <label>2</label>
    </ligand>
</feature>
<dbReference type="FunFam" id="3.30.70.360:FF:000014">
    <property type="entry name" value="N-acyl-L-amino acid amidohydrolase"/>
    <property type="match status" value="1"/>
</dbReference>
<dbReference type="Proteomes" id="UP000002710">
    <property type="component" value="Chromosome"/>
</dbReference>
<keyword evidence="2 5" id="KW-0378">Hydrolase</keyword>
<protein>
    <submittedName>
        <fullName evidence="5">Amidohydrolase</fullName>
        <ecNumber evidence="5">3.5.1.47</ecNumber>
    </submittedName>
</protein>
<dbReference type="InterPro" id="IPR002933">
    <property type="entry name" value="Peptidase_M20"/>
</dbReference>
<dbReference type="Pfam" id="PF01546">
    <property type="entry name" value="Peptidase_M20"/>
    <property type="match status" value="1"/>
</dbReference>
<accession>Q30XY3</accession>
<dbReference type="InterPro" id="IPR036264">
    <property type="entry name" value="Bact_exopeptidase_dim_dom"/>
</dbReference>